<reference evidence="1 2" key="1">
    <citation type="submission" date="2019-02" db="EMBL/GenBank/DDBJ databases">
        <title>Deep-cultivation of Planctomycetes and their phenomic and genomic characterization uncovers novel biology.</title>
        <authorList>
            <person name="Wiegand S."/>
            <person name="Jogler M."/>
            <person name="Boedeker C."/>
            <person name="Pinto D."/>
            <person name="Vollmers J."/>
            <person name="Rivas-Marin E."/>
            <person name="Kohn T."/>
            <person name="Peeters S.H."/>
            <person name="Heuer A."/>
            <person name="Rast P."/>
            <person name="Oberbeckmann S."/>
            <person name="Bunk B."/>
            <person name="Jeske O."/>
            <person name="Meyerdierks A."/>
            <person name="Storesund J.E."/>
            <person name="Kallscheuer N."/>
            <person name="Luecker S."/>
            <person name="Lage O.M."/>
            <person name="Pohl T."/>
            <person name="Merkel B.J."/>
            <person name="Hornburger P."/>
            <person name="Mueller R.-W."/>
            <person name="Bruemmer F."/>
            <person name="Labrenz M."/>
            <person name="Spormann A.M."/>
            <person name="Op den Camp H."/>
            <person name="Overmann J."/>
            <person name="Amann R."/>
            <person name="Jetten M.S.M."/>
            <person name="Mascher T."/>
            <person name="Medema M.H."/>
            <person name="Devos D.P."/>
            <person name="Kaster A.-K."/>
            <person name="Ovreas L."/>
            <person name="Rohde M."/>
            <person name="Galperin M.Y."/>
            <person name="Jogler C."/>
        </authorList>
    </citation>
    <scope>NUCLEOTIDE SEQUENCE [LARGE SCALE GENOMIC DNA]</scope>
    <source>
        <strain evidence="1 2">V22</strain>
    </source>
</reference>
<sequence>MFGTHLASLSPLIKMQLQTIVSELKSAVIEQWPKLWWNLHSSCETELGSHYPLHLVVKRISNSAAVSQKHYMQVIKTDY</sequence>
<gene>
    <name evidence="1" type="ORF">V22_14990</name>
</gene>
<dbReference type="KEGG" id="chya:V22_14990"/>
<evidence type="ECO:0000313" key="1">
    <source>
        <dbReference type="EMBL" id="QDT64267.1"/>
    </source>
</evidence>
<accession>A0A517T7C3</accession>
<evidence type="ECO:0000313" key="2">
    <source>
        <dbReference type="Proteomes" id="UP000319976"/>
    </source>
</evidence>
<proteinExistence type="predicted"/>
<protein>
    <submittedName>
        <fullName evidence="1">Uncharacterized protein</fullName>
    </submittedName>
</protein>
<name>A0A517T7C3_9PLAN</name>
<keyword evidence="2" id="KW-1185">Reference proteome</keyword>
<dbReference type="EMBL" id="CP036316">
    <property type="protein sequence ID" value="QDT64267.1"/>
    <property type="molecule type" value="Genomic_DNA"/>
</dbReference>
<dbReference type="AlphaFoldDB" id="A0A517T7C3"/>
<dbReference type="Proteomes" id="UP000319976">
    <property type="component" value="Chromosome"/>
</dbReference>
<organism evidence="1 2">
    <name type="scientific">Calycomorphotria hydatis</name>
    <dbReference type="NCBI Taxonomy" id="2528027"/>
    <lineage>
        <taxon>Bacteria</taxon>
        <taxon>Pseudomonadati</taxon>
        <taxon>Planctomycetota</taxon>
        <taxon>Planctomycetia</taxon>
        <taxon>Planctomycetales</taxon>
        <taxon>Planctomycetaceae</taxon>
        <taxon>Calycomorphotria</taxon>
    </lineage>
</organism>